<evidence type="ECO:0000259" key="2">
    <source>
        <dbReference type="Pfam" id="PF13649"/>
    </source>
</evidence>
<protein>
    <submittedName>
        <fullName evidence="3">Class I SAM-dependent methyltransferase</fullName>
    </submittedName>
</protein>
<dbReference type="EMBL" id="SRHY01000003">
    <property type="protein sequence ID" value="TFJ94055.1"/>
    <property type="molecule type" value="Genomic_DNA"/>
</dbReference>
<dbReference type="AlphaFoldDB" id="A0A4Y9AF56"/>
<keyword evidence="4" id="KW-1185">Reference proteome</keyword>
<feature type="domain" description="Methyltransferase" evidence="2">
    <location>
        <begin position="42"/>
        <end position="137"/>
    </location>
</feature>
<dbReference type="GO" id="GO:0008168">
    <property type="term" value="F:methyltransferase activity"/>
    <property type="evidence" value="ECO:0007669"/>
    <property type="project" value="UniProtKB-KW"/>
</dbReference>
<gene>
    <name evidence="3" type="ORF">E4U82_04375</name>
</gene>
<dbReference type="Gene3D" id="2.20.25.110">
    <property type="entry name" value="S-adenosyl-L-methionine-dependent methyltransferases"/>
    <property type="match status" value="1"/>
</dbReference>
<keyword evidence="3" id="KW-0489">Methyltransferase</keyword>
<dbReference type="Pfam" id="PF13649">
    <property type="entry name" value="Methyltransf_25"/>
    <property type="match status" value="1"/>
</dbReference>
<reference evidence="3 4" key="1">
    <citation type="submission" date="2019-03" db="EMBL/GenBank/DDBJ databases">
        <title>Genome sequence of Lentibacillus salicampi ATCC BAA-719.</title>
        <authorList>
            <person name="Maclea K.S."/>
            <person name="Simoes Junior M."/>
        </authorList>
    </citation>
    <scope>NUCLEOTIDE SEQUENCE [LARGE SCALE GENOMIC DNA]</scope>
    <source>
        <strain evidence="3 4">ATCC BAA-719</strain>
    </source>
</reference>
<dbReference type="Gene3D" id="3.40.50.150">
    <property type="entry name" value="Vaccinia Virus protein VP39"/>
    <property type="match status" value="1"/>
</dbReference>
<keyword evidence="1 3" id="KW-0808">Transferase</keyword>
<evidence type="ECO:0000313" key="3">
    <source>
        <dbReference type="EMBL" id="TFJ94055.1"/>
    </source>
</evidence>
<dbReference type="OrthoDB" id="9811589at2"/>
<dbReference type="CDD" id="cd02440">
    <property type="entry name" value="AdoMet_MTases"/>
    <property type="match status" value="1"/>
</dbReference>
<dbReference type="GO" id="GO:0032259">
    <property type="term" value="P:methylation"/>
    <property type="evidence" value="ECO:0007669"/>
    <property type="project" value="UniProtKB-KW"/>
</dbReference>
<organism evidence="3 4">
    <name type="scientific">Lentibacillus salicampi</name>
    <dbReference type="NCBI Taxonomy" id="175306"/>
    <lineage>
        <taxon>Bacteria</taxon>
        <taxon>Bacillati</taxon>
        <taxon>Bacillota</taxon>
        <taxon>Bacilli</taxon>
        <taxon>Bacillales</taxon>
        <taxon>Bacillaceae</taxon>
        <taxon>Lentibacillus</taxon>
    </lineage>
</organism>
<evidence type="ECO:0000256" key="1">
    <source>
        <dbReference type="ARBA" id="ARBA00022679"/>
    </source>
</evidence>
<dbReference type="Proteomes" id="UP000298484">
    <property type="component" value="Unassembled WGS sequence"/>
</dbReference>
<evidence type="ECO:0000313" key="4">
    <source>
        <dbReference type="Proteomes" id="UP000298484"/>
    </source>
</evidence>
<name>A0A4Y9AF56_9BACI</name>
<sequence length="252" mass="28755">MTMAYHQMAYYYDLLMEDAPYDKWALFTEQMIQQTGTTIASIIDLGCGTGQITARLARAGYRMIGVDDSSDMLSMAEQRASAENTPVQWVQQDLRTLTGIKNQDMAISYCDVLNYITEPETLRTVFANVASALKPGGLFIFDVHSLYHVENNLTGQTFAEVGDPVSYVWFCLEGETSGDMHHDLTFFVKNDDHYSRFDEWHHQRTFSVDFYKRLLHDAGFDMKDVSGDFSLGERPIDEQAERIFITAVKRSD</sequence>
<dbReference type="SUPFAM" id="SSF53335">
    <property type="entry name" value="S-adenosyl-L-methionine-dependent methyltransferases"/>
    <property type="match status" value="1"/>
</dbReference>
<dbReference type="InterPro" id="IPR041698">
    <property type="entry name" value="Methyltransf_25"/>
</dbReference>
<proteinExistence type="predicted"/>
<dbReference type="PANTHER" id="PTHR43861">
    <property type="entry name" value="TRANS-ACONITATE 2-METHYLTRANSFERASE-RELATED"/>
    <property type="match status" value="1"/>
</dbReference>
<dbReference type="InterPro" id="IPR029063">
    <property type="entry name" value="SAM-dependent_MTases_sf"/>
</dbReference>
<comment type="caution">
    <text evidence="3">The sequence shown here is derived from an EMBL/GenBank/DDBJ whole genome shotgun (WGS) entry which is preliminary data.</text>
</comment>
<accession>A0A4Y9AF56</accession>